<evidence type="ECO:0000256" key="2">
    <source>
        <dbReference type="ARBA" id="ARBA00023295"/>
    </source>
</evidence>
<evidence type="ECO:0000256" key="3">
    <source>
        <dbReference type="SAM" id="MobiDB-lite"/>
    </source>
</evidence>
<evidence type="ECO:0000313" key="6">
    <source>
        <dbReference type="EMBL" id="KAG8043063.1"/>
    </source>
</evidence>
<feature type="region of interest" description="Disordered" evidence="3">
    <location>
        <begin position="279"/>
        <end position="307"/>
    </location>
</feature>
<feature type="chain" id="PRO_5035302094" description="GH16 domain-containing protein" evidence="4">
    <location>
        <begin position="38"/>
        <end position="341"/>
    </location>
</feature>
<reference evidence="6" key="2">
    <citation type="submission" date="2021-02" db="EMBL/GenBank/DDBJ databases">
        <authorList>
            <person name="Kimball J.A."/>
            <person name="Haas M.W."/>
            <person name="Macchietto M."/>
            <person name="Kono T."/>
            <person name="Duquette J."/>
            <person name="Shao M."/>
        </authorList>
    </citation>
    <scope>NUCLEOTIDE SEQUENCE</scope>
    <source>
        <tissue evidence="6">Fresh leaf tissue</tissue>
    </source>
</reference>
<dbReference type="GO" id="GO:0042546">
    <property type="term" value="P:cell wall biogenesis"/>
    <property type="evidence" value="ECO:0007669"/>
    <property type="project" value="InterPro"/>
</dbReference>
<dbReference type="GO" id="GO:0016762">
    <property type="term" value="F:xyloglucan:xyloglucosyl transferase activity"/>
    <property type="evidence" value="ECO:0007669"/>
    <property type="project" value="InterPro"/>
</dbReference>
<feature type="signal peptide" evidence="4">
    <location>
        <begin position="1"/>
        <end position="37"/>
    </location>
</feature>
<keyword evidence="2" id="KW-0326">Glycosidase</keyword>
<dbReference type="GO" id="GO:0004553">
    <property type="term" value="F:hydrolase activity, hydrolyzing O-glycosyl compounds"/>
    <property type="evidence" value="ECO:0007669"/>
    <property type="project" value="InterPro"/>
</dbReference>
<keyword evidence="4" id="KW-0732">Signal</keyword>
<dbReference type="GO" id="GO:0010411">
    <property type="term" value="P:xyloglucan metabolic process"/>
    <property type="evidence" value="ECO:0007669"/>
    <property type="project" value="InterPro"/>
</dbReference>
<dbReference type="PROSITE" id="PS51762">
    <property type="entry name" value="GH16_2"/>
    <property type="match status" value="1"/>
</dbReference>
<dbReference type="InterPro" id="IPR000757">
    <property type="entry name" value="Beta-glucanase-like"/>
</dbReference>
<reference evidence="6" key="1">
    <citation type="journal article" date="2021" name="bioRxiv">
        <title>Whole Genome Assembly and Annotation of Northern Wild Rice, Zizania palustris L., Supports a Whole Genome Duplication in the Zizania Genus.</title>
        <authorList>
            <person name="Haas M."/>
            <person name="Kono T."/>
            <person name="Macchietto M."/>
            <person name="Millas R."/>
            <person name="McGilp L."/>
            <person name="Shao M."/>
            <person name="Duquette J."/>
            <person name="Hirsch C.N."/>
            <person name="Kimball J."/>
        </authorList>
    </citation>
    <scope>NUCLEOTIDE SEQUENCE</scope>
    <source>
        <tissue evidence="6">Fresh leaf tissue</tissue>
    </source>
</reference>
<sequence length="341" mass="38272">MAPLLAAPASSSPKLCRSWRVLLGLLALLVAVDLSAADMYSEIELVWGASRTFFFMDGDSEAVALSLDPWQGSCFRSREKYLYVQVDVEIKLIQGDSAGTVCTIYMISEDPWEIHDEIDLEFLGNVTGQPYTLHTNIFANGVGGREQQFRLWFDPTADYHTYSIVWNPKHILILVDGKAIRDFKNNEDQGVPFPTWQSMRTFGSLWSAEDWATQGGRIKTDWSLAPFVGYYRNYNATWCRPSPGVAWCGDEPKSSTRFDLDQKTLADLQWARANQMIYTTAPTPSGSTPPLSPRSARCNNEKKTTTHSHRSDWMIDHIVITLHQFISSCTAGPSGLNIGKI</sequence>
<evidence type="ECO:0000313" key="7">
    <source>
        <dbReference type="Proteomes" id="UP000729402"/>
    </source>
</evidence>
<dbReference type="PANTHER" id="PTHR31062">
    <property type="entry name" value="XYLOGLUCAN ENDOTRANSGLUCOSYLASE/HYDROLASE PROTEIN 8-RELATED"/>
    <property type="match status" value="1"/>
</dbReference>
<feature type="domain" description="GH16" evidence="5">
    <location>
        <begin position="5"/>
        <end position="231"/>
    </location>
</feature>
<dbReference type="Pfam" id="PF00722">
    <property type="entry name" value="Glyco_hydro_16"/>
    <property type="match status" value="1"/>
</dbReference>
<dbReference type="Proteomes" id="UP000729402">
    <property type="component" value="Unassembled WGS sequence"/>
</dbReference>
<comment type="caution">
    <text evidence="6">The sequence shown here is derived from an EMBL/GenBank/DDBJ whole genome shotgun (WGS) entry which is preliminary data.</text>
</comment>
<name>A0A8J5QZ88_ZIZPA</name>
<dbReference type="CDD" id="cd02176">
    <property type="entry name" value="GH16_XET"/>
    <property type="match status" value="1"/>
</dbReference>
<dbReference type="EMBL" id="JAAALK010001291">
    <property type="protein sequence ID" value="KAG8043063.1"/>
    <property type="molecule type" value="Genomic_DNA"/>
</dbReference>
<dbReference type="InterPro" id="IPR016455">
    <property type="entry name" value="XTH"/>
</dbReference>
<gene>
    <name evidence="6" type="ORF">GUJ93_ZPchr0305g33724</name>
</gene>
<feature type="compositionally biased region" description="Low complexity" evidence="3">
    <location>
        <begin position="279"/>
        <end position="295"/>
    </location>
</feature>
<keyword evidence="7" id="KW-1185">Reference proteome</keyword>
<organism evidence="6 7">
    <name type="scientific">Zizania palustris</name>
    <name type="common">Northern wild rice</name>
    <dbReference type="NCBI Taxonomy" id="103762"/>
    <lineage>
        <taxon>Eukaryota</taxon>
        <taxon>Viridiplantae</taxon>
        <taxon>Streptophyta</taxon>
        <taxon>Embryophyta</taxon>
        <taxon>Tracheophyta</taxon>
        <taxon>Spermatophyta</taxon>
        <taxon>Magnoliopsida</taxon>
        <taxon>Liliopsida</taxon>
        <taxon>Poales</taxon>
        <taxon>Poaceae</taxon>
        <taxon>BOP clade</taxon>
        <taxon>Oryzoideae</taxon>
        <taxon>Oryzeae</taxon>
        <taxon>Zizaniinae</taxon>
        <taxon>Zizania</taxon>
    </lineage>
</organism>
<protein>
    <recommendedName>
        <fullName evidence="5">GH16 domain-containing protein</fullName>
    </recommendedName>
</protein>
<evidence type="ECO:0000256" key="4">
    <source>
        <dbReference type="SAM" id="SignalP"/>
    </source>
</evidence>
<accession>A0A8J5QZ88</accession>
<evidence type="ECO:0000259" key="5">
    <source>
        <dbReference type="PROSITE" id="PS51762"/>
    </source>
</evidence>
<dbReference type="OrthoDB" id="4781at2759"/>
<dbReference type="AlphaFoldDB" id="A0A8J5QZ88"/>
<dbReference type="InterPro" id="IPR044791">
    <property type="entry name" value="Beta-glucanase/XTH"/>
</dbReference>
<evidence type="ECO:0000256" key="1">
    <source>
        <dbReference type="ARBA" id="ARBA00022801"/>
    </source>
</evidence>
<proteinExistence type="predicted"/>
<dbReference type="InterPro" id="IPR008263">
    <property type="entry name" value="GH16_AS"/>
</dbReference>
<dbReference type="PROSITE" id="PS01034">
    <property type="entry name" value="GH16_1"/>
    <property type="match status" value="1"/>
</dbReference>
<keyword evidence="1" id="KW-0378">Hydrolase</keyword>